<sequence>MHRMSIIAMLIKDPTMDKNRLIKMAIVHDLAEAVVGDITPYSGVSKKDKQQRERDAMALFVENQGRSSEILEIQALWEEYEAGSTKEALLCKDIDKASLNFNFQAKSKLNPNS</sequence>
<dbReference type="Gene3D" id="1.10.3210.10">
    <property type="entry name" value="Hypothetical protein af1432"/>
    <property type="match status" value="1"/>
</dbReference>
<evidence type="ECO:0000313" key="4">
    <source>
        <dbReference type="EMBL" id="OAJ44445.1"/>
    </source>
</evidence>
<dbReference type="OrthoDB" id="10254258at2759"/>
<dbReference type="InterPro" id="IPR039356">
    <property type="entry name" value="YfbR/HDDC2"/>
</dbReference>
<dbReference type="SUPFAM" id="SSF109604">
    <property type="entry name" value="HD-domain/PDEase-like"/>
    <property type="match status" value="1"/>
</dbReference>
<proteinExistence type="predicted"/>
<gene>
    <name evidence="4" type="ORF">BDEG_27670</name>
</gene>
<feature type="domain" description="HD" evidence="3">
    <location>
        <begin position="1"/>
        <end position="104"/>
    </location>
</feature>
<dbReference type="VEuPathDB" id="FungiDB:BDEG_27670"/>
<evidence type="ECO:0000256" key="1">
    <source>
        <dbReference type="ARBA" id="ARBA00022723"/>
    </source>
</evidence>
<dbReference type="Pfam" id="PF13023">
    <property type="entry name" value="HD_3"/>
    <property type="match status" value="1"/>
</dbReference>
<keyword evidence="2" id="KW-0378">Hydrolase</keyword>
<evidence type="ECO:0000259" key="3">
    <source>
        <dbReference type="Pfam" id="PF13023"/>
    </source>
</evidence>
<dbReference type="AlphaFoldDB" id="A0A177WXU0"/>
<organism evidence="4 5">
    <name type="scientific">Batrachochytrium dendrobatidis (strain JEL423)</name>
    <dbReference type="NCBI Taxonomy" id="403673"/>
    <lineage>
        <taxon>Eukaryota</taxon>
        <taxon>Fungi</taxon>
        <taxon>Fungi incertae sedis</taxon>
        <taxon>Chytridiomycota</taxon>
        <taxon>Chytridiomycota incertae sedis</taxon>
        <taxon>Chytridiomycetes</taxon>
        <taxon>Rhizophydiales</taxon>
        <taxon>Rhizophydiales incertae sedis</taxon>
        <taxon>Batrachochytrium</taxon>
    </lineage>
</organism>
<accession>A0A177WXU0</accession>
<evidence type="ECO:0000256" key="2">
    <source>
        <dbReference type="ARBA" id="ARBA00022801"/>
    </source>
</evidence>
<dbReference type="GO" id="GO:0002953">
    <property type="term" value="F:5'-deoxynucleotidase activity"/>
    <property type="evidence" value="ECO:0007669"/>
    <property type="project" value="InterPro"/>
</dbReference>
<dbReference type="PANTHER" id="PTHR11845">
    <property type="entry name" value="5'-DEOXYNUCLEOTIDASE HDDC2"/>
    <property type="match status" value="1"/>
</dbReference>
<evidence type="ECO:0000313" key="5">
    <source>
        <dbReference type="Proteomes" id="UP000077115"/>
    </source>
</evidence>
<dbReference type="eggNOG" id="KOG3197">
    <property type="taxonomic scope" value="Eukaryota"/>
</dbReference>
<protein>
    <recommendedName>
        <fullName evidence="3">HD domain-containing protein</fullName>
    </recommendedName>
</protein>
<dbReference type="EMBL" id="DS022312">
    <property type="protein sequence ID" value="OAJ44445.1"/>
    <property type="molecule type" value="Genomic_DNA"/>
</dbReference>
<name>A0A177WXU0_BATDL</name>
<dbReference type="PANTHER" id="PTHR11845:SF13">
    <property type="entry name" value="5'-DEOXYNUCLEOTIDASE HDDC2"/>
    <property type="match status" value="1"/>
</dbReference>
<dbReference type="GO" id="GO:0046872">
    <property type="term" value="F:metal ion binding"/>
    <property type="evidence" value="ECO:0007669"/>
    <property type="project" value="UniProtKB-KW"/>
</dbReference>
<reference evidence="4 5" key="2">
    <citation type="submission" date="2016-05" db="EMBL/GenBank/DDBJ databases">
        <title>Lineage-specific infection strategies underlie the spectrum of fungal disease in amphibians.</title>
        <authorList>
            <person name="Cuomo C.A."/>
            <person name="Farrer R.A."/>
            <person name="James T."/>
            <person name="Longcore J."/>
            <person name="Birren B."/>
        </authorList>
    </citation>
    <scope>NUCLEOTIDE SEQUENCE [LARGE SCALE GENOMIC DNA]</scope>
    <source>
        <strain evidence="4 5">JEL423</strain>
    </source>
</reference>
<keyword evidence="1" id="KW-0479">Metal-binding</keyword>
<dbReference type="STRING" id="403673.A0A177WXU0"/>
<reference evidence="4 5" key="1">
    <citation type="submission" date="2006-10" db="EMBL/GenBank/DDBJ databases">
        <title>The Genome Sequence of Batrachochytrium dendrobatidis JEL423.</title>
        <authorList>
            <consortium name="The Broad Institute Genome Sequencing Platform"/>
            <person name="Birren B."/>
            <person name="Lander E."/>
            <person name="Galagan J."/>
            <person name="Cuomo C."/>
            <person name="Devon K."/>
            <person name="Jaffe D."/>
            <person name="Butler J."/>
            <person name="Alvarez P."/>
            <person name="Gnerre S."/>
            <person name="Grabherr M."/>
            <person name="Kleber M."/>
            <person name="Mauceli E."/>
            <person name="Brockman W."/>
            <person name="Young S."/>
            <person name="LaButti K."/>
            <person name="Sykes S."/>
            <person name="DeCaprio D."/>
            <person name="Crawford M."/>
            <person name="Koehrsen M."/>
            <person name="Engels R."/>
            <person name="Montgomery P."/>
            <person name="Pearson M."/>
            <person name="Howarth C."/>
            <person name="Larson L."/>
            <person name="White J."/>
            <person name="O'Leary S."/>
            <person name="Kodira C."/>
            <person name="Zeng Q."/>
            <person name="Yandava C."/>
            <person name="Alvarado L."/>
            <person name="Longcore J."/>
            <person name="James T."/>
        </authorList>
    </citation>
    <scope>NUCLEOTIDE SEQUENCE [LARGE SCALE GENOMIC DNA]</scope>
    <source>
        <strain evidence="4 5">JEL423</strain>
    </source>
</reference>
<dbReference type="Proteomes" id="UP000077115">
    <property type="component" value="Unassembled WGS sequence"/>
</dbReference>
<dbReference type="GO" id="GO:0005737">
    <property type="term" value="C:cytoplasm"/>
    <property type="evidence" value="ECO:0007669"/>
    <property type="project" value="TreeGrafter"/>
</dbReference>
<dbReference type="InterPro" id="IPR006674">
    <property type="entry name" value="HD_domain"/>
</dbReference>